<keyword evidence="3" id="KW-0041">Annexin</keyword>
<evidence type="ECO:0000256" key="2">
    <source>
        <dbReference type="ARBA" id="ARBA00022737"/>
    </source>
</evidence>
<proteinExistence type="inferred from homology"/>
<dbReference type="GO" id="GO:0005544">
    <property type="term" value="F:calcium-dependent phospholipid binding"/>
    <property type="evidence" value="ECO:0007669"/>
    <property type="project" value="InterPro"/>
</dbReference>
<evidence type="ECO:0000313" key="5">
    <source>
        <dbReference type="EMBL" id="GMN72590.1"/>
    </source>
</evidence>
<dbReference type="PANTHER" id="PTHR10502">
    <property type="entry name" value="ANNEXIN"/>
    <property type="match status" value="1"/>
</dbReference>
<comment type="similarity">
    <text evidence="1">Belongs to the annexin family.</text>
</comment>
<dbReference type="EMBL" id="BTGU01015563">
    <property type="protein sequence ID" value="GMN72590.1"/>
    <property type="molecule type" value="Genomic_DNA"/>
</dbReference>
<dbReference type="SUPFAM" id="SSF47874">
    <property type="entry name" value="Annexin"/>
    <property type="match status" value="2"/>
</dbReference>
<dbReference type="Gene3D" id="1.10.220.10">
    <property type="entry name" value="Annexin"/>
    <property type="match status" value="1"/>
</dbReference>
<evidence type="ECO:0000256" key="1">
    <source>
        <dbReference type="ARBA" id="ARBA00007831"/>
    </source>
</evidence>
<dbReference type="EMBL" id="BTGU01015561">
    <property type="protein sequence ID" value="GMN72581.1"/>
    <property type="molecule type" value="Genomic_DNA"/>
</dbReference>
<dbReference type="GO" id="GO:0001786">
    <property type="term" value="F:phosphatidylserine binding"/>
    <property type="evidence" value="ECO:0007669"/>
    <property type="project" value="TreeGrafter"/>
</dbReference>
<evidence type="ECO:0000313" key="6">
    <source>
        <dbReference type="Proteomes" id="UP001187192"/>
    </source>
</evidence>
<keyword evidence="2" id="KW-0677">Repeat</keyword>
<dbReference type="PANTHER" id="PTHR10502:SF102">
    <property type="entry name" value="ANNEXIN B11"/>
    <property type="match status" value="1"/>
</dbReference>
<dbReference type="GO" id="GO:0005737">
    <property type="term" value="C:cytoplasm"/>
    <property type="evidence" value="ECO:0007669"/>
    <property type="project" value="TreeGrafter"/>
</dbReference>
<evidence type="ECO:0000313" key="4">
    <source>
        <dbReference type="EMBL" id="GMN72581.1"/>
    </source>
</evidence>
<keyword evidence="6" id="KW-1185">Reference proteome</keyword>
<dbReference type="AlphaFoldDB" id="A0AA88EDG3"/>
<evidence type="ECO:0000256" key="3">
    <source>
        <dbReference type="ARBA" id="ARBA00023216"/>
    </source>
</evidence>
<protein>
    <submittedName>
        <fullName evidence="4">Uncharacterized protein</fullName>
    </submittedName>
</protein>
<dbReference type="GO" id="GO:0005886">
    <property type="term" value="C:plasma membrane"/>
    <property type="evidence" value="ECO:0007669"/>
    <property type="project" value="TreeGrafter"/>
</dbReference>
<sequence>MIDADQHIDYETIVRVITTVAERDMMMMKEEYRKKSGRALENDISEAFVDRQDCLQLILTILNGDIPSLYQYERIRNWATQNGDDYYFLDLALRHLLPREYYLTTVINKYLSKNDLTHATDVICLLHSSAIQQIKGIYPSPFGRELEDDIETFTFGDHRKVYMFCVVLSCYITLMY</sequence>
<comment type="caution">
    <text evidence="4">The sequence shown here is derived from an EMBL/GenBank/DDBJ whole genome shotgun (WGS) entry which is preliminary data.</text>
</comment>
<dbReference type="Pfam" id="PF00191">
    <property type="entry name" value="Annexin"/>
    <property type="match status" value="1"/>
</dbReference>
<dbReference type="Proteomes" id="UP001187192">
    <property type="component" value="Unassembled WGS sequence"/>
</dbReference>
<dbReference type="InterPro" id="IPR018502">
    <property type="entry name" value="Annexin_repeat"/>
</dbReference>
<organism evidence="4 6">
    <name type="scientific">Ficus carica</name>
    <name type="common">Common fig</name>
    <dbReference type="NCBI Taxonomy" id="3494"/>
    <lineage>
        <taxon>Eukaryota</taxon>
        <taxon>Viridiplantae</taxon>
        <taxon>Streptophyta</taxon>
        <taxon>Embryophyta</taxon>
        <taxon>Tracheophyta</taxon>
        <taxon>Spermatophyta</taxon>
        <taxon>Magnoliopsida</taxon>
        <taxon>eudicotyledons</taxon>
        <taxon>Gunneridae</taxon>
        <taxon>Pentapetalae</taxon>
        <taxon>rosids</taxon>
        <taxon>fabids</taxon>
        <taxon>Rosales</taxon>
        <taxon>Moraceae</taxon>
        <taxon>Ficeae</taxon>
        <taxon>Ficus</taxon>
    </lineage>
</organism>
<name>A0AA88EDG3_FICCA</name>
<reference evidence="4" key="1">
    <citation type="submission" date="2023-07" db="EMBL/GenBank/DDBJ databases">
        <title>draft genome sequence of fig (Ficus carica).</title>
        <authorList>
            <person name="Takahashi T."/>
            <person name="Nishimura K."/>
        </authorList>
    </citation>
    <scope>NUCLEOTIDE SEQUENCE</scope>
</reference>
<dbReference type="InterPro" id="IPR037104">
    <property type="entry name" value="Annexin_sf"/>
</dbReference>
<gene>
    <name evidence="4" type="ORF">TIFTF001_054753</name>
    <name evidence="5" type="ORF">TIFTF001_054755</name>
</gene>
<accession>A0AA88EDG3</accession>
<dbReference type="GO" id="GO:0005509">
    <property type="term" value="F:calcium ion binding"/>
    <property type="evidence" value="ECO:0007669"/>
    <property type="project" value="InterPro"/>
</dbReference>